<evidence type="ECO:0000313" key="20">
    <source>
        <dbReference type="EMBL" id="KJE77066.1"/>
    </source>
</evidence>
<dbReference type="PANTHER" id="PTHR34148:SF1">
    <property type="entry name" value="ADENOSYLCOBINAMIDE-GDP RIBAZOLETRANSFERASE"/>
    <property type="match status" value="1"/>
</dbReference>
<comment type="pathway">
    <text evidence="3 19">Cofactor biosynthesis; adenosylcobalamin biosynthesis; adenosylcobalamin from cob(II)yrinate a,c-diamide: step 7/7.</text>
</comment>
<evidence type="ECO:0000256" key="3">
    <source>
        <dbReference type="ARBA" id="ARBA00004663"/>
    </source>
</evidence>
<evidence type="ECO:0000256" key="9">
    <source>
        <dbReference type="ARBA" id="ARBA00022679"/>
    </source>
</evidence>
<comment type="catalytic activity">
    <reaction evidence="18 19">
        <text>alpha-ribazole 5'-phosphate + adenosylcob(III)inamide-GDP = adenosylcob(III)alamin 5'-phosphate + GMP + H(+)</text>
        <dbReference type="Rhea" id="RHEA:23560"/>
        <dbReference type="ChEBI" id="CHEBI:15378"/>
        <dbReference type="ChEBI" id="CHEBI:57918"/>
        <dbReference type="ChEBI" id="CHEBI:58115"/>
        <dbReference type="ChEBI" id="CHEBI:60487"/>
        <dbReference type="ChEBI" id="CHEBI:60493"/>
        <dbReference type="EC" id="2.7.8.26"/>
    </reaction>
</comment>
<feature type="transmembrane region" description="Helical" evidence="19">
    <location>
        <begin position="194"/>
        <end position="215"/>
    </location>
</feature>
<dbReference type="InterPro" id="IPR003805">
    <property type="entry name" value="CobS"/>
</dbReference>
<dbReference type="STRING" id="1121877.FEAC_11920"/>
<evidence type="ECO:0000256" key="17">
    <source>
        <dbReference type="ARBA" id="ARBA00048623"/>
    </source>
</evidence>
<evidence type="ECO:0000256" key="1">
    <source>
        <dbReference type="ARBA" id="ARBA00001946"/>
    </source>
</evidence>
<feature type="transmembrane region" description="Helical" evidence="19">
    <location>
        <begin position="45"/>
        <end position="66"/>
    </location>
</feature>
<keyword evidence="12 19" id="KW-1133">Transmembrane helix</keyword>
<comment type="similarity">
    <text evidence="4 19">Belongs to the CobS family.</text>
</comment>
<comment type="subcellular location">
    <subcellularLocation>
        <location evidence="2 19">Cell membrane</location>
        <topology evidence="2 19">Multi-pass membrane protein</topology>
    </subcellularLocation>
</comment>
<evidence type="ECO:0000256" key="11">
    <source>
        <dbReference type="ARBA" id="ARBA00022842"/>
    </source>
</evidence>
<dbReference type="HAMAP" id="MF_00719">
    <property type="entry name" value="CobS"/>
    <property type="match status" value="1"/>
</dbReference>
<comment type="function">
    <text evidence="14 19">Joins adenosylcobinamide-GDP and alpha-ribazole to generate adenosylcobalamin (Ado-cobalamin). Also synthesizes adenosylcobalamin 5'-phosphate from adenosylcobinamide-GDP and alpha-ribazole 5'-phosphate.</text>
</comment>
<dbReference type="PANTHER" id="PTHR34148">
    <property type="entry name" value="ADENOSYLCOBINAMIDE-GDP RIBAZOLETRANSFERASE"/>
    <property type="match status" value="1"/>
</dbReference>
<evidence type="ECO:0000256" key="2">
    <source>
        <dbReference type="ARBA" id="ARBA00004651"/>
    </source>
</evidence>
<dbReference type="Pfam" id="PF02654">
    <property type="entry name" value="CobS"/>
    <property type="match status" value="1"/>
</dbReference>
<feature type="transmembrane region" description="Helical" evidence="19">
    <location>
        <begin position="222"/>
        <end position="243"/>
    </location>
</feature>
<evidence type="ECO:0000256" key="8">
    <source>
        <dbReference type="ARBA" id="ARBA00022573"/>
    </source>
</evidence>
<reference evidence="20 21" key="1">
    <citation type="submission" date="2015-01" db="EMBL/GenBank/DDBJ databases">
        <title>Draft genome of the acidophilic iron oxidizer Ferrimicrobium acidiphilum strain T23.</title>
        <authorList>
            <person name="Poehlein A."/>
            <person name="Eisen S."/>
            <person name="Schloemann M."/>
            <person name="Johnson B.D."/>
            <person name="Daniel R."/>
            <person name="Muehling M."/>
        </authorList>
    </citation>
    <scope>NUCLEOTIDE SEQUENCE [LARGE SCALE GENOMIC DNA]</scope>
    <source>
        <strain evidence="20 21">T23</strain>
    </source>
</reference>
<evidence type="ECO:0000256" key="15">
    <source>
        <dbReference type="ARBA" id="ARBA00032605"/>
    </source>
</evidence>
<gene>
    <name evidence="19 20" type="primary">cobS</name>
    <name evidence="20" type="ORF">FEAC_11920</name>
</gene>
<protein>
    <recommendedName>
        <fullName evidence="6 19">Adenosylcobinamide-GDP ribazoletransferase</fullName>
        <ecNumber evidence="5 19">2.7.8.26</ecNumber>
    </recommendedName>
    <alternativeName>
        <fullName evidence="16 19">Cobalamin synthase</fullName>
    </alternativeName>
    <alternativeName>
        <fullName evidence="15 19">Cobalamin-5'-phosphate synthase</fullName>
    </alternativeName>
</protein>
<keyword evidence="13 19" id="KW-0472">Membrane</keyword>
<name>A0A0D8FVB5_9ACTN</name>
<keyword evidence="10 19" id="KW-0812">Transmembrane</keyword>
<organism evidence="20 21">
    <name type="scientific">Ferrimicrobium acidiphilum DSM 19497</name>
    <dbReference type="NCBI Taxonomy" id="1121877"/>
    <lineage>
        <taxon>Bacteria</taxon>
        <taxon>Bacillati</taxon>
        <taxon>Actinomycetota</taxon>
        <taxon>Acidimicrobiia</taxon>
        <taxon>Acidimicrobiales</taxon>
        <taxon>Acidimicrobiaceae</taxon>
        <taxon>Ferrimicrobium</taxon>
    </lineage>
</organism>
<dbReference type="UniPathway" id="UPA00148">
    <property type="reaction ID" value="UER00238"/>
</dbReference>
<keyword evidence="8 19" id="KW-0169">Cobalamin biosynthesis</keyword>
<feature type="transmembrane region" description="Helical" evidence="19">
    <location>
        <begin position="170"/>
        <end position="188"/>
    </location>
</feature>
<keyword evidence="9 19" id="KW-0808">Transferase</keyword>
<sequence length="245" mass="25721">MRRVLEGARGAVAFMTLIPLGGTLNAVSLVVIPLTGLIVGGASLVGFWIGDRSGSTLVGAVVALIVDAAMTRGLHYDAVADTADGLAGFVERERRLAIMDEPTVGAFAVLALIVVVLVRISAWSTIGFPAFLIGIFVLSRCMMALSMMWFPLAKESSLARVFASQRRHWIVWFLLLEGLLAVGAMIVLGTPMMLLALVFGALCGLGVLAFAIHHLRGITGDVVGAVGLVAETGMLLAVAVMRIHG</sequence>
<comment type="catalytic activity">
    <reaction evidence="17 19">
        <text>alpha-ribazole + adenosylcob(III)inamide-GDP = adenosylcob(III)alamin + GMP + H(+)</text>
        <dbReference type="Rhea" id="RHEA:16049"/>
        <dbReference type="ChEBI" id="CHEBI:10329"/>
        <dbReference type="ChEBI" id="CHEBI:15378"/>
        <dbReference type="ChEBI" id="CHEBI:18408"/>
        <dbReference type="ChEBI" id="CHEBI:58115"/>
        <dbReference type="ChEBI" id="CHEBI:60487"/>
        <dbReference type="EC" id="2.7.8.26"/>
    </reaction>
</comment>
<dbReference type="GO" id="GO:0005886">
    <property type="term" value="C:plasma membrane"/>
    <property type="evidence" value="ECO:0007669"/>
    <property type="project" value="UniProtKB-SubCell"/>
</dbReference>
<comment type="caution">
    <text evidence="20">The sequence shown here is derived from an EMBL/GenBank/DDBJ whole genome shotgun (WGS) entry which is preliminary data.</text>
</comment>
<dbReference type="EC" id="2.7.8.26" evidence="5 19"/>
<keyword evidence="21" id="KW-1185">Reference proteome</keyword>
<proteinExistence type="inferred from homology"/>
<evidence type="ECO:0000256" key="16">
    <source>
        <dbReference type="ARBA" id="ARBA00032853"/>
    </source>
</evidence>
<dbReference type="GO" id="GO:0051073">
    <property type="term" value="F:adenosylcobinamide-GDP ribazoletransferase activity"/>
    <property type="evidence" value="ECO:0007669"/>
    <property type="project" value="UniProtKB-UniRule"/>
</dbReference>
<evidence type="ECO:0000256" key="7">
    <source>
        <dbReference type="ARBA" id="ARBA00022475"/>
    </source>
</evidence>
<keyword evidence="7 19" id="KW-1003">Cell membrane</keyword>
<dbReference type="AlphaFoldDB" id="A0A0D8FVB5"/>
<feature type="transmembrane region" description="Helical" evidence="19">
    <location>
        <begin position="128"/>
        <end position="150"/>
    </location>
</feature>
<evidence type="ECO:0000256" key="6">
    <source>
        <dbReference type="ARBA" id="ARBA00015850"/>
    </source>
</evidence>
<feature type="transmembrane region" description="Helical" evidence="19">
    <location>
        <begin position="104"/>
        <end position="122"/>
    </location>
</feature>
<dbReference type="Proteomes" id="UP000032336">
    <property type="component" value="Unassembled WGS sequence"/>
</dbReference>
<evidence type="ECO:0000256" key="14">
    <source>
        <dbReference type="ARBA" id="ARBA00025228"/>
    </source>
</evidence>
<dbReference type="GO" id="GO:0009236">
    <property type="term" value="P:cobalamin biosynthetic process"/>
    <property type="evidence" value="ECO:0007669"/>
    <property type="project" value="UniProtKB-UniRule"/>
</dbReference>
<dbReference type="eggNOG" id="COG0368">
    <property type="taxonomic scope" value="Bacteria"/>
</dbReference>
<keyword evidence="11 19" id="KW-0460">Magnesium</keyword>
<accession>A0A0D8FVB5</accession>
<evidence type="ECO:0000313" key="21">
    <source>
        <dbReference type="Proteomes" id="UP000032336"/>
    </source>
</evidence>
<feature type="transmembrane region" description="Helical" evidence="19">
    <location>
        <begin position="12"/>
        <end position="39"/>
    </location>
</feature>
<evidence type="ECO:0000256" key="19">
    <source>
        <dbReference type="HAMAP-Rule" id="MF_00719"/>
    </source>
</evidence>
<evidence type="ECO:0000256" key="13">
    <source>
        <dbReference type="ARBA" id="ARBA00023136"/>
    </source>
</evidence>
<evidence type="ECO:0000256" key="4">
    <source>
        <dbReference type="ARBA" id="ARBA00010561"/>
    </source>
</evidence>
<evidence type="ECO:0000256" key="12">
    <source>
        <dbReference type="ARBA" id="ARBA00022989"/>
    </source>
</evidence>
<comment type="cofactor">
    <cofactor evidence="1 19">
        <name>Mg(2+)</name>
        <dbReference type="ChEBI" id="CHEBI:18420"/>
    </cofactor>
</comment>
<dbReference type="EMBL" id="JXUW01000008">
    <property type="protein sequence ID" value="KJE77066.1"/>
    <property type="molecule type" value="Genomic_DNA"/>
</dbReference>
<evidence type="ECO:0000256" key="5">
    <source>
        <dbReference type="ARBA" id="ARBA00013200"/>
    </source>
</evidence>
<evidence type="ECO:0000256" key="10">
    <source>
        <dbReference type="ARBA" id="ARBA00022692"/>
    </source>
</evidence>
<dbReference type="GO" id="GO:0008818">
    <property type="term" value="F:cobalamin 5'-phosphate synthase activity"/>
    <property type="evidence" value="ECO:0007669"/>
    <property type="project" value="UniProtKB-UniRule"/>
</dbReference>
<evidence type="ECO:0000256" key="18">
    <source>
        <dbReference type="ARBA" id="ARBA00049504"/>
    </source>
</evidence>